<evidence type="ECO:0000256" key="2">
    <source>
        <dbReference type="ARBA" id="ARBA00010699"/>
    </source>
</evidence>
<keyword evidence="12" id="KW-1185">Reference proteome</keyword>
<evidence type="ECO:0000256" key="5">
    <source>
        <dbReference type="ARBA" id="ARBA00022679"/>
    </source>
</evidence>
<dbReference type="CDD" id="cd08704">
    <property type="entry name" value="Met_tRNA_FMT_C"/>
    <property type="match status" value="1"/>
</dbReference>
<gene>
    <name evidence="8 11" type="primary">fmt</name>
    <name evidence="11" type="ORF">ORQ98_17845</name>
</gene>
<feature type="domain" description="Formyl transferase C-terminal" evidence="10">
    <location>
        <begin position="208"/>
        <end position="309"/>
    </location>
</feature>
<evidence type="ECO:0000313" key="11">
    <source>
        <dbReference type="EMBL" id="MDE1463818.1"/>
    </source>
</evidence>
<dbReference type="CDD" id="cd08646">
    <property type="entry name" value="FMT_core_Met-tRNA-FMT_N"/>
    <property type="match status" value="1"/>
</dbReference>
<comment type="similarity">
    <text evidence="2 8">Belongs to the Fmt family.</text>
</comment>
<accession>A0ABT5UBS0</accession>
<evidence type="ECO:0000259" key="9">
    <source>
        <dbReference type="Pfam" id="PF00551"/>
    </source>
</evidence>
<dbReference type="InterPro" id="IPR036477">
    <property type="entry name" value="Formyl_transf_N_sf"/>
</dbReference>
<sequence>MSTKPLRIVFAGTPEFAAIHLQTLLDSQHQVIAAYTQPDRPSGRGRKLTPSPVKVLTEAHQIPVFQPTSLKSEEAQEELASLNPDVMVVVAYGLLLPKAILETPRFGCINVHASLLPKWRGAAPIQRAIAAGDNTTGVTIMQMDVGLDTGDMLMISECDISDQETGGSLHDKLAEIGSPALLNTLQQIADGQLQPQVQDHDNASYAHKLSKQEAHIDWQQSAAELDCLVRAFNPWPVAFTELDGQRIRIWEAKPLATSSVNSSDQAPGTIISANKEGLNIACGKGSLCITKLQLPNSKSMSVQELLNSRKEKFQPGVKLS</sequence>
<keyword evidence="5 8" id="KW-0808">Transferase</keyword>
<evidence type="ECO:0000256" key="8">
    <source>
        <dbReference type="HAMAP-Rule" id="MF_00182"/>
    </source>
</evidence>
<dbReference type="SUPFAM" id="SSF53328">
    <property type="entry name" value="Formyltransferase"/>
    <property type="match status" value="1"/>
</dbReference>
<dbReference type="InterPro" id="IPR005793">
    <property type="entry name" value="Formyl_trans_C"/>
</dbReference>
<dbReference type="InterPro" id="IPR011034">
    <property type="entry name" value="Formyl_transferase-like_C_sf"/>
</dbReference>
<evidence type="ECO:0000256" key="6">
    <source>
        <dbReference type="ARBA" id="ARBA00022917"/>
    </source>
</evidence>
<dbReference type="InterPro" id="IPR041711">
    <property type="entry name" value="Met-tRNA-FMT_N"/>
</dbReference>
<proteinExistence type="inferred from homology"/>
<dbReference type="Gene3D" id="3.10.25.10">
    <property type="entry name" value="Formyl transferase, C-terminal domain"/>
    <property type="match status" value="1"/>
</dbReference>
<dbReference type="InterPro" id="IPR044135">
    <property type="entry name" value="Met-tRNA-FMT_C"/>
</dbReference>
<dbReference type="EMBL" id="JAPMOU010000024">
    <property type="protein sequence ID" value="MDE1463818.1"/>
    <property type="molecule type" value="Genomic_DNA"/>
</dbReference>
<dbReference type="PROSITE" id="PS00373">
    <property type="entry name" value="GART"/>
    <property type="match status" value="1"/>
</dbReference>
<dbReference type="GO" id="GO:0004479">
    <property type="term" value="F:methionyl-tRNA formyltransferase activity"/>
    <property type="evidence" value="ECO:0007669"/>
    <property type="project" value="UniProtKB-EC"/>
</dbReference>
<dbReference type="Pfam" id="PF02911">
    <property type="entry name" value="Formyl_trans_C"/>
    <property type="match status" value="1"/>
</dbReference>
<dbReference type="RefSeq" id="WP_274690146.1">
    <property type="nucleotide sequence ID" value="NZ_JAPMOU010000024.1"/>
</dbReference>
<dbReference type="Pfam" id="PF00551">
    <property type="entry name" value="Formyl_trans_N"/>
    <property type="match status" value="1"/>
</dbReference>
<dbReference type="Gene3D" id="3.40.50.170">
    <property type="entry name" value="Formyl transferase, N-terminal domain"/>
    <property type="match status" value="1"/>
</dbReference>
<dbReference type="HAMAP" id="MF_00182">
    <property type="entry name" value="Formyl_trans"/>
    <property type="match status" value="1"/>
</dbReference>
<name>A0ABT5UBS0_9GAMM</name>
<dbReference type="PANTHER" id="PTHR11138:SF5">
    <property type="entry name" value="METHIONYL-TRNA FORMYLTRANSFERASE, MITOCHONDRIAL"/>
    <property type="match status" value="1"/>
</dbReference>
<comment type="function">
    <text evidence="1 8">Attaches a formyl group to the free amino group of methionyl-tRNA(fMet). The formyl group appears to play a dual role in the initiator identity of N-formylmethionyl-tRNA by promoting its recognition by IF2 and preventing the misappropriation of this tRNA by the elongation apparatus.</text>
</comment>
<dbReference type="InterPro" id="IPR002376">
    <property type="entry name" value="Formyl_transf_N"/>
</dbReference>
<feature type="binding site" evidence="8">
    <location>
        <begin position="114"/>
        <end position="117"/>
    </location>
    <ligand>
        <name>(6S)-5,6,7,8-tetrahydrofolate</name>
        <dbReference type="ChEBI" id="CHEBI:57453"/>
    </ligand>
</feature>
<evidence type="ECO:0000256" key="1">
    <source>
        <dbReference type="ARBA" id="ARBA00002606"/>
    </source>
</evidence>
<dbReference type="NCBIfam" id="TIGR00460">
    <property type="entry name" value="fmt"/>
    <property type="match status" value="1"/>
</dbReference>
<keyword evidence="6 8" id="KW-0648">Protein biosynthesis</keyword>
<dbReference type="InterPro" id="IPR001555">
    <property type="entry name" value="GART_AS"/>
</dbReference>
<evidence type="ECO:0000313" key="12">
    <source>
        <dbReference type="Proteomes" id="UP001528823"/>
    </source>
</evidence>
<dbReference type="Proteomes" id="UP001528823">
    <property type="component" value="Unassembled WGS sequence"/>
</dbReference>
<reference evidence="11 12" key="1">
    <citation type="submission" date="2022-11" db="EMBL/GenBank/DDBJ databases">
        <title>Spartinivicinus poritis sp. nov., isolated from scleractinian coral Porites lutea.</title>
        <authorList>
            <person name="Zhang G."/>
            <person name="Cai L."/>
            <person name="Wei Q."/>
        </authorList>
    </citation>
    <scope>NUCLEOTIDE SEQUENCE [LARGE SCALE GENOMIC DNA]</scope>
    <source>
        <strain evidence="11 12">A2-2</strain>
    </source>
</reference>
<dbReference type="InterPro" id="IPR037022">
    <property type="entry name" value="Formyl_trans_C_sf"/>
</dbReference>
<dbReference type="SUPFAM" id="SSF50486">
    <property type="entry name" value="FMT C-terminal domain-like"/>
    <property type="match status" value="1"/>
</dbReference>
<feature type="domain" description="Formyl transferase N-terminal" evidence="9">
    <location>
        <begin position="7"/>
        <end position="184"/>
    </location>
</feature>
<organism evidence="11 12">
    <name type="scientific">Spartinivicinus poritis</name>
    <dbReference type="NCBI Taxonomy" id="2994640"/>
    <lineage>
        <taxon>Bacteria</taxon>
        <taxon>Pseudomonadati</taxon>
        <taxon>Pseudomonadota</taxon>
        <taxon>Gammaproteobacteria</taxon>
        <taxon>Oceanospirillales</taxon>
        <taxon>Zooshikellaceae</taxon>
        <taxon>Spartinivicinus</taxon>
    </lineage>
</organism>
<evidence type="ECO:0000256" key="3">
    <source>
        <dbReference type="ARBA" id="ARBA00012261"/>
    </source>
</evidence>
<protein>
    <recommendedName>
        <fullName evidence="4 8">Methionyl-tRNA formyltransferase</fullName>
        <ecNumber evidence="3 8">2.1.2.9</ecNumber>
    </recommendedName>
</protein>
<dbReference type="PANTHER" id="PTHR11138">
    <property type="entry name" value="METHIONYL-TRNA FORMYLTRANSFERASE"/>
    <property type="match status" value="1"/>
</dbReference>
<evidence type="ECO:0000256" key="7">
    <source>
        <dbReference type="ARBA" id="ARBA00048558"/>
    </source>
</evidence>
<evidence type="ECO:0000256" key="4">
    <source>
        <dbReference type="ARBA" id="ARBA00016014"/>
    </source>
</evidence>
<evidence type="ECO:0000259" key="10">
    <source>
        <dbReference type="Pfam" id="PF02911"/>
    </source>
</evidence>
<dbReference type="EC" id="2.1.2.9" evidence="3 8"/>
<comment type="caution">
    <text evidence="11">The sequence shown here is derived from an EMBL/GenBank/DDBJ whole genome shotgun (WGS) entry which is preliminary data.</text>
</comment>
<dbReference type="InterPro" id="IPR005794">
    <property type="entry name" value="Fmt"/>
</dbReference>
<comment type="catalytic activity">
    <reaction evidence="7 8">
        <text>L-methionyl-tRNA(fMet) + (6R)-10-formyltetrahydrofolate = N-formyl-L-methionyl-tRNA(fMet) + (6S)-5,6,7,8-tetrahydrofolate + H(+)</text>
        <dbReference type="Rhea" id="RHEA:24380"/>
        <dbReference type="Rhea" id="RHEA-COMP:9952"/>
        <dbReference type="Rhea" id="RHEA-COMP:9953"/>
        <dbReference type="ChEBI" id="CHEBI:15378"/>
        <dbReference type="ChEBI" id="CHEBI:57453"/>
        <dbReference type="ChEBI" id="CHEBI:78530"/>
        <dbReference type="ChEBI" id="CHEBI:78844"/>
        <dbReference type="ChEBI" id="CHEBI:195366"/>
        <dbReference type="EC" id="2.1.2.9"/>
    </reaction>
</comment>